<dbReference type="Pfam" id="PF00005">
    <property type="entry name" value="ABC_tran"/>
    <property type="match status" value="1"/>
</dbReference>
<reference evidence="10 11" key="1">
    <citation type="submission" date="2018-04" db="EMBL/GenBank/DDBJ databases">
        <authorList>
            <person name="Hagen T."/>
        </authorList>
    </citation>
    <scope>NUCLEOTIDE SEQUENCE [LARGE SCALE GENOMIC DNA]</scope>
    <source>
        <strain evidence="10 11">TPD7009</strain>
    </source>
</reference>
<protein>
    <submittedName>
        <fullName evidence="10">Phosphonate ABC transporter ATP-binding protein</fullName>
    </submittedName>
</protein>
<dbReference type="PROSITE" id="PS00211">
    <property type="entry name" value="ABC_TRANSPORTER_1"/>
    <property type="match status" value="1"/>
</dbReference>
<keyword evidence="6" id="KW-1278">Translocase</keyword>
<keyword evidence="5 10" id="KW-0067">ATP-binding</keyword>
<dbReference type="RefSeq" id="WP_062443354.1">
    <property type="nucleotide sequence ID" value="NZ_QDFR01000003.1"/>
</dbReference>
<dbReference type="PANTHER" id="PTHR43166:SF6">
    <property type="entry name" value="PHOSPHONATES IMPORT ATP-BINDING PROTEIN PHNC"/>
    <property type="match status" value="1"/>
</dbReference>
<dbReference type="InterPro" id="IPR050086">
    <property type="entry name" value="MetN_ABC_transporter-like"/>
</dbReference>
<dbReference type="InterPro" id="IPR012693">
    <property type="entry name" value="ABC_transpr_PhnC"/>
</dbReference>
<accession>A0AA92C2R6</accession>
<evidence type="ECO:0000256" key="8">
    <source>
        <dbReference type="SAM" id="MobiDB-lite"/>
    </source>
</evidence>
<keyword evidence="7" id="KW-0472">Membrane</keyword>
<dbReference type="GO" id="GO:0015416">
    <property type="term" value="F:ABC-type phosphonate transporter activity"/>
    <property type="evidence" value="ECO:0007669"/>
    <property type="project" value="InterPro"/>
</dbReference>
<name>A0AA92C2R6_RHIRH</name>
<evidence type="ECO:0000256" key="6">
    <source>
        <dbReference type="ARBA" id="ARBA00022967"/>
    </source>
</evidence>
<keyword evidence="4" id="KW-0547">Nucleotide-binding</keyword>
<feature type="domain" description="ABC transporter" evidence="9">
    <location>
        <begin position="3"/>
        <end position="246"/>
    </location>
</feature>
<dbReference type="PROSITE" id="PS50893">
    <property type="entry name" value="ABC_TRANSPORTER_2"/>
    <property type="match status" value="1"/>
</dbReference>
<evidence type="ECO:0000256" key="2">
    <source>
        <dbReference type="ARBA" id="ARBA00022448"/>
    </source>
</evidence>
<dbReference type="InterPro" id="IPR017871">
    <property type="entry name" value="ABC_transporter-like_CS"/>
</dbReference>
<dbReference type="GO" id="GO:0016020">
    <property type="term" value="C:membrane"/>
    <property type="evidence" value="ECO:0007669"/>
    <property type="project" value="InterPro"/>
</dbReference>
<dbReference type="SMART" id="SM00382">
    <property type="entry name" value="AAA"/>
    <property type="match status" value="1"/>
</dbReference>
<dbReference type="EMBL" id="QDFR01000003">
    <property type="protein sequence ID" value="PVE53764.1"/>
    <property type="molecule type" value="Genomic_DNA"/>
</dbReference>
<dbReference type="GO" id="GO:0016887">
    <property type="term" value="F:ATP hydrolysis activity"/>
    <property type="evidence" value="ECO:0007669"/>
    <property type="project" value="InterPro"/>
</dbReference>
<dbReference type="InterPro" id="IPR003439">
    <property type="entry name" value="ABC_transporter-like_ATP-bd"/>
</dbReference>
<dbReference type="GeneID" id="301040119"/>
<evidence type="ECO:0000256" key="7">
    <source>
        <dbReference type="ARBA" id="ARBA00023136"/>
    </source>
</evidence>
<keyword evidence="2" id="KW-0813">Transport</keyword>
<evidence type="ECO:0000313" key="11">
    <source>
        <dbReference type="Proteomes" id="UP000244335"/>
    </source>
</evidence>
<gene>
    <name evidence="10" type="primary">phnC</name>
    <name evidence="10" type="ORF">DC430_10755</name>
</gene>
<evidence type="ECO:0000256" key="1">
    <source>
        <dbReference type="ARBA" id="ARBA00005417"/>
    </source>
</evidence>
<dbReference type="InterPro" id="IPR003593">
    <property type="entry name" value="AAA+_ATPase"/>
</dbReference>
<evidence type="ECO:0000313" key="10">
    <source>
        <dbReference type="EMBL" id="PVE53764.1"/>
    </source>
</evidence>
<dbReference type="SUPFAM" id="SSF52540">
    <property type="entry name" value="P-loop containing nucleoside triphosphate hydrolases"/>
    <property type="match status" value="1"/>
</dbReference>
<sequence>MTFHLKQVTRRFGKSTAVDSVTLDIPQGQMVGVIGRSGAGKSTLLRMINRLVDPTSGSIHFGDLEVSSLRGAALRHWQRDCAMIFQQFNLVPRLDVLTNVMLGRLDHRSTVLSLLSIFTTEERLMAISALERLGIEHVAMQPAGTLSGGQQQRVAIARALMQSPRMLLADEPIASLDPLNAKIVMDALRDINEREGITVITNLHTLDTARNYCERIIGMAAGRVVFDGTPAELDARAVKEIYGTDSHGAGIDETMTSTSITIEGAELAARAQHPSAGPEASAPKPLSMAGL</sequence>
<evidence type="ECO:0000256" key="3">
    <source>
        <dbReference type="ARBA" id="ARBA00022475"/>
    </source>
</evidence>
<evidence type="ECO:0000259" key="9">
    <source>
        <dbReference type="PROSITE" id="PS50893"/>
    </source>
</evidence>
<comment type="caution">
    <text evidence="10">The sequence shown here is derived from an EMBL/GenBank/DDBJ whole genome shotgun (WGS) entry which is preliminary data.</text>
</comment>
<dbReference type="GO" id="GO:0005524">
    <property type="term" value="F:ATP binding"/>
    <property type="evidence" value="ECO:0007669"/>
    <property type="project" value="UniProtKB-KW"/>
</dbReference>
<organism evidence="10 11">
    <name type="scientific">Rhizobium rhizogenes</name>
    <name type="common">Agrobacterium rhizogenes</name>
    <dbReference type="NCBI Taxonomy" id="359"/>
    <lineage>
        <taxon>Bacteria</taxon>
        <taxon>Pseudomonadati</taxon>
        <taxon>Pseudomonadota</taxon>
        <taxon>Alphaproteobacteria</taxon>
        <taxon>Hyphomicrobiales</taxon>
        <taxon>Rhizobiaceae</taxon>
        <taxon>Rhizobium/Agrobacterium group</taxon>
        <taxon>Rhizobium</taxon>
    </lineage>
</organism>
<feature type="region of interest" description="Disordered" evidence="8">
    <location>
        <begin position="269"/>
        <end position="291"/>
    </location>
</feature>
<dbReference type="AlphaFoldDB" id="A0AA92C2R6"/>
<keyword evidence="3" id="KW-1003">Cell membrane</keyword>
<dbReference type="Proteomes" id="UP000244335">
    <property type="component" value="Unassembled WGS sequence"/>
</dbReference>
<dbReference type="InterPro" id="IPR027417">
    <property type="entry name" value="P-loop_NTPase"/>
</dbReference>
<dbReference type="CDD" id="cd03256">
    <property type="entry name" value="ABC_PhnC_transporter"/>
    <property type="match status" value="1"/>
</dbReference>
<evidence type="ECO:0000256" key="4">
    <source>
        <dbReference type="ARBA" id="ARBA00022741"/>
    </source>
</evidence>
<evidence type="ECO:0000256" key="5">
    <source>
        <dbReference type="ARBA" id="ARBA00022840"/>
    </source>
</evidence>
<dbReference type="NCBIfam" id="TIGR02315">
    <property type="entry name" value="ABC_phnC"/>
    <property type="match status" value="1"/>
</dbReference>
<dbReference type="PANTHER" id="PTHR43166">
    <property type="entry name" value="AMINO ACID IMPORT ATP-BINDING PROTEIN"/>
    <property type="match status" value="1"/>
</dbReference>
<comment type="similarity">
    <text evidence="1">Belongs to the ABC transporter superfamily.</text>
</comment>
<dbReference type="Gene3D" id="3.40.50.300">
    <property type="entry name" value="P-loop containing nucleotide triphosphate hydrolases"/>
    <property type="match status" value="1"/>
</dbReference>
<proteinExistence type="inferred from homology"/>